<protein>
    <submittedName>
        <fullName evidence="1">Uncharacterized protein</fullName>
    </submittedName>
</protein>
<sequence length="102" mass="11077">MNIGPTQNPCEIGILRPVPGGSVDAFAASFSATSRNPFKLTQFHAVASWTICKFTPRLGTRKKTERGGVEAAPKRPEKTLFETRNFGIVSRNILSPSVAVFV</sequence>
<proteinExistence type="predicted"/>
<accession>A0AA38M2G0</accession>
<dbReference type="Proteomes" id="UP001168821">
    <property type="component" value="Unassembled WGS sequence"/>
</dbReference>
<dbReference type="AlphaFoldDB" id="A0AA38M2G0"/>
<reference evidence="1" key="1">
    <citation type="journal article" date="2023" name="G3 (Bethesda)">
        <title>Whole genome assemblies of Zophobas morio and Tenebrio molitor.</title>
        <authorList>
            <person name="Kaur S."/>
            <person name="Stinson S.A."/>
            <person name="diCenzo G.C."/>
        </authorList>
    </citation>
    <scope>NUCLEOTIDE SEQUENCE</scope>
    <source>
        <strain evidence="1">QUZm001</strain>
    </source>
</reference>
<evidence type="ECO:0000313" key="1">
    <source>
        <dbReference type="EMBL" id="KAJ3639862.1"/>
    </source>
</evidence>
<evidence type="ECO:0000313" key="2">
    <source>
        <dbReference type="Proteomes" id="UP001168821"/>
    </source>
</evidence>
<gene>
    <name evidence="1" type="ORF">Zmor_003195</name>
</gene>
<comment type="caution">
    <text evidence="1">The sequence shown here is derived from an EMBL/GenBank/DDBJ whole genome shotgun (WGS) entry which is preliminary data.</text>
</comment>
<name>A0AA38M2G0_9CUCU</name>
<organism evidence="1 2">
    <name type="scientific">Zophobas morio</name>
    <dbReference type="NCBI Taxonomy" id="2755281"/>
    <lineage>
        <taxon>Eukaryota</taxon>
        <taxon>Metazoa</taxon>
        <taxon>Ecdysozoa</taxon>
        <taxon>Arthropoda</taxon>
        <taxon>Hexapoda</taxon>
        <taxon>Insecta</taxon>
        <taxon>Pterygota</taxon>
        <taxon>Neoptera</taxon>
        <taxon>Endopterygota</taxon>
        <taxon>Coleoptera</taxon>
        <taxon>Polyphaga</taxon>
        <taxon>Cucujiformia</taxon>
        <taxon>Tenebrionidae</taxon>
        <taxon>Zophobas</taxon>
    </lineage>
</organism>
<keyword evidence="2" id="KW-1185">Reference proteome</keyword>
<dbReference type="EMBL" id="JALNTZ010000010">
    <property type="protein sequence ID" value="KAJ3639862.1"/>
    <property type="molecule type" value="Genomic_DNA"/>
</dbReference>